<dbReference type="SUPFAM" id="SSF54593">
    <property type="entry name" value="Glyoxalase/Bleomycin resistance protein/Dihydroxybiphenyl dioxygenase"/>
    <property type="match status" value="1"/>
</dbReference>
<protein>
    <recommendedName>
        <fullName evidence="1">Glyoxalase-like domain-containing protein</fullName>
    </recommendedName>
</protein>
<dbReference type="AlphaFoldDB" id="A0A562VDC9"/>
<dbReference type="Gene3D" id="3.10.180.10">
    <property type="entry name" value="2,3-Dihydroxybiphenyl 1,2-Dioxygenase, domain 1"/>
    <property type="match status" value="1"/>
</dbReference>
<name>A0A562VDC9_9ACTN</name>
<dbReference type="InterPro" id="IPR029068">
    <property type="entry name" value="Glyas_Bleomycin-R_OHBP_Dase"/>
</dbReference>
<keyword evidence="3" id="KW-1185">Reference proteome</keyword>
<sequence length="124" mass="13851">MDRPWMRVPTITLDAPRAVELARFYQRLLGYEMVVDEGDWVMLKDPAGGVGLSFQSEEHFTAPVWPATPGAQSMMMHLEVEVRDLAAATEWALECGARLAGYQPQQDVRVCLDPVGHPFCLFTG</sequence>
<proteinExistence type="predicted"/>
<dbReference type="CDD" id="cd06587">
    <property type="entry name" value="VOC"/>
    <property type="match status" value="1"/>
</dbReference>
<comment type="caution">
    <text evidence="2">The sequence shown here is derived from an EMBL/GenBank/DDBJ whole genome shotgun (WGS) entry which is preliminary data.</text>
</comment>
<dbReference type="PANTHER" id="PTHR35908">
    <property type="entry name" value="HYPOTHETICAL FUSION PROTEIN"/>
    <property type="match status" value="1"/>
</dbReference>
<gene>
    <name evidence="2" type="ORF">LX16_1603</name>
</gene>
<dbReference type="Pfam" id="PF18029">
    <property type="entry name" value="Glyoxalase_6"/>
    <property type="match status" value="1"/>
</dbReference>
<organism evidence="2 3">
    <name type="scientific">Stackebrandtia albiflava</name>
    <dbReference type="NCBI Taxonomy" id="406432"/>
    <lineage>
        <taxon>Bacteria</taxon>
        <taxon>Bacillati</taxon>
        <taxon>Actinomycetota</taxon>
        <taxon>Actinomycetes</taxon>
        <taxon>Glycomycetales</taxon>
        <taxon>Glycomycetaceae</taxon>
        <taxon>Stackebrandtia</taxon>
    </lineage>
</organism>
<dbReference type="RefSeq" id="WP_147135312.1">
    <property type="nucleotide sequence ID" value="NZ_BAABIJ010000001.1"/>
</dbReference>
<feature type="domain" description="Glyoxalase-like" evidence="1">
    <location>
        <begin position="11"/>
        <end position="122"/>
    </location>
</feature>
<dbReference type="Proteomes" id="UP000321617">
    <property type="component" value="Unassembled WGS sequence"/>
</dbReference>
<dbReference type="PANTHER" id="PTHR35908:SF1">
    <property type="entry name" value="CONSERVED PROTEIN"/>
    <property type="match status" value="1"/>
</dbReference>
<evidence type="ECO:0000313" key="3">
    <source>
        <dbReference type="Proteomes" id="UP000321617"/>
    </source>
</evidence>
<evidence type="ECO:0000259" key="1">
    <source>
        <dbReference type="Pfam" id="PF18029"/>
    </source>
</evidence>
<reference evidence="2 3" key="1">
    <citation type="journal article" date="2013" name="Stand. Genomic Sci.">
        <title>Genomic Encyclopedia of Type Strains, Phase I: The one thousand microbial genomes (KMG-I) project.</title>
        <authorList>
            <person name="Kyrpides N.C."/>
            <person name="Woyke T."/>
            <person name="Eisen J.A."/>
            <person name="Garrity G."/>
            <person name="Lilburn T.G."/>
            <person name="Beck B.J."/>
            <person name="Whitman W.B."/>
            <person name="Hugenholtz P."/>
            <person name="Klenk H.P."/>
        </authorList>
    </citation>
    <scope>NUCLEOTIDE SEQUENCE [LARGE SCALE GENOMIC DNA]</scope>
    <source>
        <strain evidence="2 3">DSM 45044</strain>
    </source>
</reference>
<accession>A0A562VDC9</accession>
<dbReference type="InterPro" id="IPR041581">
    <property type="entry name" value="Glyoxalase_6"/>
</dbReference>
<evidence type="ECO:0000313" key="2">
    <source>
        <dbReference type="EMBL" id="TWJ15884.1"/>
    </source>
</evidence>
<dbReference type="EMBL" id="VLLL01000005">
    <property type="protein sequence ID" value="TWJ15884.1"/>
    <property type="molecule type" value="Genomic_DNA"/>
</dbReference>